<organism evidence="2 3">
    <name type="scientific">Tetragonisca angustula</name>
    <dbReference type="NCBI Taxonomy" id="166442"/>
    <lineage>
        <taxon>Eukaryota</taxon>
        <taxon>Metazoa</taxon>
        <taxon>Ecdysozoa</taxon>
        <taxon>Arthropoda</taxon>
        <taxon>Hexapoda</taxon>
        <taxon>Insecta</taxon>
        <taxon>Pterygota</taxon>
        <taxon>Neoptera</taxon>
        <taxon>Endopterygota</taxon>
        <taxon>Hymenoptera</taxon>
        <taxon>Apocrita</taxon>
        <taxon>Aculeata</taxon>
        <taxon>Apoidea</taxon>
        <taxon>Anthophila</taxon>
        <taxon>Apidae</taxon>
        <taxon>Tetragonisca</taxon>
    </lineage>
</organism>
<protein>
    <submittedName>
        <fullName evidence="2">Uncharacterized protein</fullName>
    </submittedName>
</protein>
<evidence type="ECO:0000313" key="2">
    <source>
        <dbReference type="EMBL" id="KAK9306019.1"/>
    </source>
</evidence>
<dbReference type="Proteomes" id="UP001432146">
    <property type="component" value="Unassembled WGS sequence"/>
</dbReference>
<keyword evidence="3" id="KW-1185">Reference proteome</keyword>
<feature type="region of interest" description="Disordered" evidence="1">
    <location>
        <begin position="78"/>
        <end position="108"/>
    </location>
</feature>
<reference evidence="2 3" key="1">
    <citation type="submission" date="2024-05" db="EMBL/GenBank/DDBJ databases">
        <title>The nuclear and mitochondrial genome assemblies of Tetragonisca angustula (Apidae: Meliponini), a tiny yet remarkable pollinator in the Neotropics.</title>
        <authorList>
            <person name="Ferrari R."/>
            <person name="Ricardo P.C."/>
            <person name="Dias F.C."/>
            <person name="Araujo N.S."/>
            <person name="Soares D.O."/>
            <person name="Zhou Q.-S."/>
            <person name="Zhu C.-D."/>
            <person name="Coutinho L."/>
            <person name="Airas M.C."/>
            <person name="Batista T.M."/>
        </authorList>
    </citation>
    <scope>NUCLEOTIDE SEQUENCE [LARGE SCALE GENOMIC DNA]</scope>
    <source>
        <strain evidence="2">ASF017062</strain>
        <tissue evidence="2">Abdomen</tissue>
    </source>
</reference>
<comment type="caution">
    <text evidence="2">The sequence shown here is derived from an EMBL/GenBank/DDBJ whole genome shotgun (WGS) entry which is preliminary data.</text>
</comment>
<evidence type="ECO:0000256" key="1">
    <source>
        <dbReference type="SAM" id="MobiDB-lite"/>
    </source>
</evidence>
<accession>A0AAW1A7T3</accession>
<name>A0AAW1A7T3_9HYME</name>
<evidence type="ECO:0000313" key="3">
    <source>
        <dbReference type="Proteomes" id="UP001432146"/>
    </source>
</evidence>
<proteinExistence type="predicted"/>
<sequence>MSNSTGSPADDSTLGRLSIIWFARPRKLGGPSLLTWLANFEWKLVVFAISLCDVCPASFPTLLNYEDDDARAEKLEAARGPAERCEEETSPAGPAERAQELGVHFQRK</sequence>
<dbReference type="AlphaFoldDB" id="A0AAW1A7T3"/>
<gene>
    <name evidence="2" type="ORF">QLX08_003092</name>
</gene>
<dbReference type="EMBL" id="JAWNGG020000044">
    <property type="protein sequence ID" value="KAK9306019.1"/>
    <property type="molecule type" value="Genomic_DNA"/>
</dbReference>